<evidence type="ECO:0000313" key="2">
    <source>
        <dbReference type="Proteomes" id="UP000034894"/>
    </source>
</evidence>
<dbReference type="STRING" id="1618443.UV73_C0015G0001"/>
<protein>
    <submittedName>
        <fullName evidence="1">Uncharacterized protein</fullName>
    </submittedName>
</protein>
<comment type="caution">
    <text evidence="1">The sequence shown here is derived from an EMBL/GenBank/DDBJ whole genome shotgun (WGS) entry which is preliminary data.</text>
</comment>
<sequence length="224" mass="25280">KSLQPVIEDRAEISIPIIHSLIALLESIPVEPEAVSTNGTEKRTVTVYRQEQVIKDKQKIFWPVTQSLLSLLDGQPDKVEIREDEADDNDDSLLINEIESDEDLLTEYKKVLNEINSGIDKVVIEEMPEEVLPVIAEKLEVADILVVCSLALTTYEEDKMEAVSFIILALLRLAAEFSEYGESAIDVFKNRLLTGYPGYLYTNSQTEKIPQFSVIYLYSFSSCT</sequence>
<dbReference type="AlphaFoldDB" id="A0A0G1FKP0"/>
<organism evidence="1 2">
    <name type="scientific">Candidatus Gottesmanbacteria bacterium GW2011_GWA2_43_14</name>
    <dbReference type="NCBI Taxonomy" id="1618443"/>
    <lineage>
        <taxon>Bacteria</taxon>
        <taxon>Candidatus Gottesmaniibacteriota</taxon>
    </lineage>
</organism>
<dbReference type="Proteomes" id="UP000034894">
    <property type="component" value="Unassembled WGS sequence"/>
</dbReference>
<accession>A0A0G1FKP0</accession>
<reference evidence="1 2" key="1">
    <citation type="journal article" date="2015" name="Nature">
        <title>rRNA introns, odd ribosomes, and small enigmatic genomes across a large radiation of phyla.</title>
        <authorList>
            <person name="Brown C.T."/>
            <person name="Hug L.A."/>
            <person name="Thomas B.C."/>
            <person name="Sharon I."/>
            <person name="Castelle C.J."/>
            <person name="Singh A."/>
            <person name="Wilkins M.J."/>
            <person name="Williams K.H."/>
            <person name="Banfield J.F."/>
        </authorList>
    </citation>
    <scope>NUCLEOTIDE SEQUENCE [LARGE SCALE GENOMIC DNA]</scope>
</reference>
<gene>
    <name evidence="1" type="ORF">UV73_C0015G0001</name>
</gene>
<evidence type="ECO:0000313" key="1">
    <source>
        <dbReference type="EMBL" id="KKS95626.1"/>
    </source>
</evidence>
<feature type="non-terminal residue" evidence="1">
    <location>
        <position position="1"/>
    </location>
</feature>
<dbReference type="EMBL" id="LCFP01000015">
    <property type="protein sequence ID" value="KKS95626.1"/>
    <property type="molecule type" value="Genomic_DNA"/>
</dbReference>
<proteinExistence type="predicted"/>
<name>A0A0G1FKP0_9BACT</name>